<organism evidence="1 2">
    <name type="scientific">Desmonostoc muscorum LEGE 12446</name>
    <dbReference type="NCBI Taxonomy" id="1828758"/>
    <lineage>
        <taxon>Bacteria</taxon>
        <taxon>Bacillati</taxon>
        <taxon>Cyanobacteriota</taxon>
        <taxon>Cyanophyceae</taxon>
        <taxon>Nostocales</taxon>
        <taxon>Nostocaceae</taxon>
        <taxon>Desmonostoc</taxon>
    </lineage>
</organism>
<comment type="caution">
    <text evidence="1">The sequence shown here is derived from an EMBL/GenBank/DDBJ whole genome shotgun (WGS) entry which is preliminary data.</text>
</comment>
<sequence length="151" mass="16443">MVRGLRVSMLLLAVLGNLVWPFTAKAGYNGKLTVEIDGLKNKEGQVCASIFANSQGFPNQGDRVLQSQCIKISDIPLLLTFENLKAGNYAVAIMHDQNNDRTLNSNILGIPVEGFGFSSNPEVKTRAPKFGEAAFLVAGPNTKIQVQLKYF</sequence>
<dbReference type="Pfam" id="PF09912">
    <property type="entry name" value="DUF2141"/>
    <property type="match status" value="1"/>
</dbReference>
<proteinExistence type="predicted"/>
<dbReference type="InterPro" id="IPR018673">
    <property type="entry name" value="DUF2141"/>
</dbReference>
<reference evidence="1" key="1">
    <citation type="submission" date="2020-10" db="EMBL/GenBank/DDBJ databases">
        <authorList>
            <person name="Castelo-Branco R."/>
            <person name="Eusebio N."/>
            <person name="Adriana R."/>
            <person name="Vieira A."/>
            <person name="Brugerolle De Fraissinette N."/>
            <person name="Rezende De Castro R."/>
            <person name="Schneider M.P."/>
            <person name="Vasconcelos V."/>
            <person name="Leao P.N."/>
        </authorList>
    </citation>
    <scope>NUCLEOTIDE SEQUENCE</scope>
    <source>
        <strain evidence="1">LEGE 12446</strain>
    </source>
</reference>
<accession>A0A8J6ZZB5</accession>
<dbReference type="AlphaFoldDB" id="A0A8J6ZZB5"/>
<dbReference type="EMBL" id="JADEXS010000927">
    <property type="protein sequence ID" value="MBE9027504.1"/>
    <property type="molecule type" value="Genomic_DNA"/>
</dbReference>
<dbReference type="Proteomes" id="UP000622533">
    <property type="component" value="Unassembled WGS sequence"/>
</dbReference>
<evidence type="ECO:0000313" key="1">
    <source>
        <dbReference type="EMBL" id="MBE9027504.1"/>
    </source>
</evidence>
<protein>
    <submittedName>
        <fullName evidence="1">DUF2141 domain-containing protein</fullName>
    </submittedName>
</protein>
<keyword evidence="2" id="KW-1185">Reference proteome</keyword>
<dbReference type="RefSeq" id="WP_193925085.1">
    <property type="nucleotide sequence ID" value="NZ_JADEXS020000001.1"/>
</dbReference>
<evidence type="ECO:0000313" key="2">
    <source>
        <dbReference type="Proteomes" id="UP000622533"/>
    </source>
</evidence>
<name>A0A8J6ZZB5_DESMC</name>
<gene>
    <name evidence="1" type="ORF">IQ276_35330</name>
</gene>